<dbReference type="RefSeq" id="WP_272741967.1">
    <property type="nucleotide sequence ID" value="NZ_JAQQKW010000008.1"/>
</dbReference>
<protein>
    <submittedName>
        <fullName evidence="1">Uncharacterized protein</fullName>
    </submittedName>
</protein>
<gene>
    <name evidence="1" type="ORF">PQU94_13475</name>
</gene>
<comment type="caution">
    <text evidence="1">The sequence shown here is derived from an EMBL/GenBank/DDBJ whole genome shotgun (WGS) entry which is preliminary data.</text>
</comment>
<reference evidence="1 2" key="1">
    <citation type="submission" date="2023-01" db="EMBL/GenBank/DDBJ databases">
        <title>Novel species of the genus Asticcacaulis isolated from rivers.</title>
        <authorList>
            <person name="Lu H."/>
        </authorList>
    </citation>
    <scope>NUCLEOTIDE SEQUENCE [LARGE SCALE GENOMIC DNA]</scope>
    <source>
        <strain evidence="1 2">DXS10W</strain>
    </source>
</reference>
<proteinExistence type="predicted"/>
<evidence type="ECO:0000313" key="1">
    <source>
        <dbReference type="EMBL" id="MDC7695290.1"/>
    </source>
</evidence>
<evidence type="ECO:0000313" key="2">
    <source>
        <dbReference type="Proteomes" id="UP001216595"/>
    </source>
</evidence>
<accession>A0ABT5IHD8</accession>
<dbReference type="Proteomes" id="UP001216595">
    <property type="component" value="Unassembled WGS sequence"/>
</dbReference>
<keyword evidence="2" id="KW-1185">Reference proteome</keyword>
<name>A0ABT5IHD8_9CAUL</name>
<sequence>MNWMQADKQYRKKRFEKAEQRRKAMMQVAVQIALWSGTLGGMAWLASLAFLVR</sequence>
<dbReference type="EMBL" id="JAQQKW010000008">
    <property type="protein sequence ID" value="MDC7695290.1"/>
    <property type="molecule type" value="Genomic_DNA"/>
</dbReference>
<organism evidence="1 2">
    <name type="scientific">Asticcacaulis currens</name>
    <dbReference type="NCBI Taxonomy" id="2984210"/>
    <lineage>
        <taxon>Bacteria</taxon>
        <taxon>Pseudomonadati</taxon>
        <taxon>Pseudomonadota</taxon>
        <taxon>Alphaproteobacteria</taxon>
        <taxon>Caulobacterales</taxon>
        <taxon>Caulobacteraceae</taxon>
        <taxon>Asticcacaulis</taxon>
    </lineage>
</organism>